<keyword evidence="5 8" id="KW-0812">Transmembrane</keyword>
<evidence type="ECO:0000256" key="7">
    <source>
        <dbReference type="ARBA" id="ARBA00023136"/>
    </source>
</evidence>
<feature type="transmembrane region" description="Helical" evidence="8">
    <location>
        <begin position="101"/>
        <end position="120"/>
    </location>
</feature>
<dbReference type="PANTHER" id="PTHR36838">
    <property type="entry name" value="AUXIN EFFLUX CARRIER FAMILY PROTEIN"/>
    <property type="match status" value="1"/>
</dbReference>
<organism evidence="9 11">
    <name type="scientific">Hungatella hathewayi</name>
    <dbReference type="NCBI Taxonomy" id="154046"/>
    <lineage>
        <taxon>Bacteria</taxon>
        <taxon>Bacillati</taxon>
        <taxon>Bacillota</taxon>
        <taxon>Clostridia</taxon>
        <taxon>Lachnospirales</taxon>
        <taxon>Lachnospiraceae</taxon>
        <taxon>Hungatella</taxon>
    </lineage>
</organism>
<evidence type="ECO:0000256" key="5">
    <source>
        <dbReference type="ARBA" id="ARBA00022692"/>
    </source>
</evidence>
<feature type="transmembrane region" description="Helical" evidence="8">
    <location>
        <begin position="126"/>
        <end position="147"/>
    </location>
</feature>
<evidence type="ECO:0000256" key="1">
    <source>
        <dbReference type="ARBA" id="ARBA00004651"/>
    </source>
</evidence>
<dbReference type="PANTHER" id="PTHR36838:SF1">
    <property type="entry name" value="SLR1864 PROTEIN"/>
    <property type="match status" value="1"/>
</dbReference>
<dbReference type="AlphaFoldDB" id="A0A173XXJ4"/>
<keyword evidence="7 8" id="KW-0472">Membrane</keyword>
<evidence type="ECO:0000313" key="12">
    <source>
        <dbReference type="Proteomes" id="UP000261257"/>
    </source>
</evidence>
<dbReference type="GO" id="GO:0055085">
    <property type="term" value="P:transmembrane transport"/>
    <property type="evidence" value="ECO:0007669"/>
    <property type="project" value="InterPro"/>
</dbReference>
<sequence>MELAVITAEKISVMFVMALIGMICYRIGLISGHTNEKLSDILLLLVSPLLIFTSYQQAFDPEKLNGLLAAFFMAAVSHAVAIAIASFLVKKGRTDWEVERISSIYSNCGFMGIPLVSALFGADGVFYATAYITVFNVLVWTHGVILMTGKQDFKSFLTALRSPCIVAVVLGLFCYLARIRFPAVILEPLTAIADMNTPLAMLVAGVSIAGSDIRALLMKVQIYYICAIRLLVIPVAVLLVLKAFRLDDMVTTVVVLATSCPTATTGTLFALKFHRNSGYASEIFGLATASSIVTIPVMMLLCGLIRI</sequence>
<feature type="transmembrane region" description="Helical" evidence="8">
    <location>
        <begin position="12"/>
        <end position="29"/>
    </location>
</feature>
<keyword evidence="6 8" id="KW-1133">Transmembrane helix</keyword>
<keyword evidence="3" id="KW-0813">Transport</keyword>
<dbReference type="GO" id="GO:0005886">
    <property type="term" value="C:plasma membrane"/>
    <property type="evidence" value="ECO:0007669"/>
    <property type="project" value="UniProtKB-SubCell"/>
</dbReference>
<dbReference type="InterPro" id="IPR004776">
    <property type="entry name" value="Mem_transp_PIN-like"/>
</dbReference>
<feature type="transmembrane region" description="Helical" evidence="8">
    <location>
        <begin position="159"/>
        <end position="179"/>
    </location>
</feature>
<reference evidence="10 12" key="2">
    <citation type="submission" date="2018-08" db="EMBL/GenBank/DDBJ databases">
        <title>A genome reference for cultivated species of the human gut microbiota.</title>
        <authorList>
            <person name="Zou Y."/>
            <person name="Xue W."/>
            <person name="Luo G."/>
        </authorList>
    </citation>
    <scope>NUCLEOTIDE SEQUENCE [LARGE SCALE GENOMIC DNA]</scope>
    <source>
        <strain evidence="10 12">TF05-11AC</strain>
    </source>
</reference>
<proteinExistence type="inferred from homology"/>
<dbReference type="Proteomes" id="UP000261257">
    <property type="component" value="Unassembled WGS sequence"/>
</dbReference>
<dbReference type="Pfam" id="PF03547">
    <property type="entry name" value="Mem_trans"/>
    <property type="match status" value="2"/>
</dbReference>
<evidence type="ECO:0000256" key="6">
    <source>
        <dbReference type="ARBA" id="ARBA00022989"/>
    </source>
</evidence>
<protein>
    <submittedName>
        <fullName evidence="10">AEC family transporter</fullName>
    </submittedName>
    <submittedName>
        <fullName evidence="9">Auxin efflux carrier family protein</fullName>
    </submittedName>
</protein>
<dbReference type="RefSeq" id="WP_055652912.1">
    <property type="nucleotide sequence ID" value="NZ_CABIXC010000001.1"/>
</dbReference>
<evidence type="ECO:0000313" key="9">
    <source>
        <dbReference type="EMBL" id="CUN56404.1"/>
    </source>
</evidence>
<comment type="subcellular location">
    <subcellularLocation>
        <location evidence="1">Cell membrane</location>
        <topology evidence="1">Multi-pass membrane protein</topology>
    </subcellularLocation>
</comment>
<evidence type="ECO:0000256" key="8">
    <source>
        <dbReference type="SAM" id="Phobius"/>
    </source>
</evidence>
<dbReference type="EMBL" id="QSSQ01000001">
    <property type="protein sequence ID" value="RGM08714.1"/>
    <property type="molecule type" value="Genomic_DNA"/>
</dbReference>
<evidence type="ECO:0000313" key="11">
    <source>
        <dbReference type="Proteomes" id="UP000095651"/>
    </source>
</evidence>
<evidence type="ECO:0000256" key="4">
    <source>
        <dbReference type="ARBA" id="ARBA00022475"/>
    </source>
</evidence>
<evidence type="ECO:0000256" key="2">
    <source>
        <dbReference type="ARBA" id="ARBA00010145"/>
    </source>
</evidence>
<dbReference type="EMBL" id="CYZE01000001">
    <property type="protein sequence ID" value="CUN56404.1"/>
    <property type="molecule type" value="Genomic_DNA"/>
</dbReference>
<evidence type="ECO:0000313" key="10">
    <source>
        <dbReference type="EMBL" id="RGM08714.1"/>
    </source>
</evidence>
<gene>
    <name evidence="10" type="ORF">DXC39_01740</name>
    <name evidence="9" type="ORF">ERS852407_00573</name>
</gene>
<feature type="transmembrane region" description="Helical" evidence="8">
    <location>
        <begin position="64"/>
        <end position="89"/>
    </location>
</feature>
<feature type="transmembrane region" description="Helical" evidence="8">
    <location>
        <begin position="222"/>
        <end position="244"/>
    </location>
</feature>
<keyword evidence="4" id="KW-1003">Cell membrane</keyword>
<evidence type="ECO:0000256" key="3">
    <source>
        <dbReference type="ARBA" id="ARBA00022448"/>
    </source>
</evidence>
<dbReference type="InterPro" id="IPR038770">
    <property type="entry name" value="Na+/solute_symporter_sf"/>
</dbReference>
<comment type="similarity">
    <text evidence="2">Belongs to the auxin efflux carrier (TC 2.A.69) family.</text>
</comment>
<feature type="transmembrane region" description="Helical" evidence="8">
    <location>
        <begin position="250"/>
        <end position="271"/>
    </location>
</feature>
<name>A0A173XXJ4_9FIRM</name>
<reference evidence="9 11" key="1">
    <citation type="submission" date="2015-09" db="EMBL/GenBank/DDBJ databases">
        <authorList>
            <consortium name="Pathogen Informatics"/>
        </authorList>
    </citation>
    <scope>NUCLEOTIDE SEQUENCE [LARGE SCALE GENOMIC DNA]</scope>
    <source>
        <strain evidence="9 11">2789STDY5608850</strain>
    </source>
</reference>
<dbReference type="Gene3D" id="1.20.1530.20">
    <property type="match status" value="1"/>
</dbReference>
<feature type="transmembrane region" description="Helical" evidence="8">
    <location>
        <begin position="283"/>
        <end position="306"/>
    </location>
</feature>
<feature type="transmembrane region" description="Helical" evidence="8">
    <location>
        <begin position="199"/>
        <end position="217"/>
    </location>
</feature>
<dbReference type="Proteomes" id="UP000095651">
    <property type="component" value="Unassembled WGS sequence"/>
</dbReference>
<accession>A0A173XXJ4</accession>